<evidence type="ECO:0000256" key="1">
    <source>
        <dbReference type="SAM" id="Phobius"/>
    </source>
</evidence>
<dbReference type="AlphaFoldDB" id="N6X3D8"/>
<sequence>MSDSRQERVGRTFLISGAFGLIAALVTNLVAVMIFHKPSAAFFSPDWWSQWFPAYCVWPTFLIIGFALSSRRDPRADNRR</sequence>
<evidence type="ECO:0000313" key="3">
    <source>
        <dbReference type="Proteomes" id="UP000013165"/>
    </source>
</evidence>
<dbReference type="Proteomes" id="UP000013165">
    <property type="component" value="Unassembled WGS sequence"/>
</dbReference>
<gene>
    <name evidence="2" type="ORF">J057_09506</name>
</gene>
<proteinExistence type="predicted"/>
<organism evidence="2 3">
    <name type="scientific">Marinobacter nanhaiticus D15-8W</name>
    <dbReference type="NCBI Taxonomy" id="626887"/>
    <lineage>
        <taxon>Bacteria</taxon>
        <taxon>Pseudomonadati</taxon>
        <taxon>Pseudomonadota</taxon>
        <taxon>Gammaproteobacteria</taxon>
        <taxon>Pseudomonadales</taxon>
        <taxon>Marinobacteraceae</taxon>
        <taxon>Marinobacter</taxon>
    </lineage>
</organism>
<accession>N6X3D8</accession>
<dbReference type="RefSeq" id="WP_004579874.1">
    <property type="nucleotide sequence ID" value="NZ_AP028878.1"/>
</dbReference>
<dbReference type="HOGENOM" id="CLU_2585555_0_0_6"/>
<feature type="transmembrane region" description="Helical" evidence="1">
    <location>
        <begin position="47"/>
        <end position="70"/>
    </location>
</feature>
<keyword evidence="1" id="KW-0472">Membrane</keyword>
<feature type="transmembrane region" description="Helical" evidence="1">
    <location>
        <begin position="12"/>
        <end position="35"/>
    </location>
</feature>
<dbReference type="OrthoDB" id="9913328at2"/>
<keyword evidence="1" id="KW-1133">Transmembrane helix</keyword>
<keyword evidence="3" id="KW-1185">Reference proteome</keyword>
<evidence type="ECO:0000313" key="2">
    <source>
        <dbReference type="EMBL" id="ENO15578.1"/>
    </source>
</evidence>
<dbReference type="EMBL" id="APLQ01000011">
    <property type="protein sequence ID" value="ENO15578.1"/>
    <property type="molecule type" value="Genomic_DNA"/>
</dbReference>
<dbReference type="STRING" id="626887.J057_09506"/>
<keyword evidence="1" id="KW-0812">Transmembrane</keyword>
<protein>
    <submittedName>
        <fullName evidence="2">Uncharacterized protein</fullName>
    </submittedName>
</protein>
<comment type="caution">
    <text evidence="2">The sequence shown here is derived from an EMBL/GenBank/DDBJ whole genome shotgun (WGS) entry which is preliminary data.</text>
</comment>
<name>N6X3D8_9GAMM</name>
<dbReference type="PATRIC" id="fig|626887.3.peg.1908"/>
<reference evidence="2 3" key="1">
    <citation type="journal article" date="2013" name="Genome Announc.">
        <title>Genome Sequence of the Polycyclic Aromatic Hydrocarbon-Degrading Bacterium Strain Marinobacter nanhaiticus D15-8WT.</title>
        <authorList>
            <person name="Cui Z."/>
            <person name="Gao W."/>
            <person name="Li Q."/>
            <person name="Xu G."/>
            <person name="Zheng L."/>
        </authorList>
    </citation>
    <scope>NUCLEOTIDE SEQUENCE [LARGE SCALE GENOMIC DNA]</scope>
    <source>
        <strain evidence="2 3">D15-8W</strain>
    </source>
</reference>